<feature type="transmembrane region" description="Helical" evidence="6">
    <location>
        <begin position="218"/>
        <end position="237"/>
    </location>
</feature>
<dbReference type="STRING" id="722472.SAMN05444321_3076"/>
<feature type="transmembrane region" description="Helical" evidence="6">
    <location>
        <begin position="100"/>
        <end position="119"/>
    </location>
</feature>
<feature type="domain" description="EamA" evidence="7">
    <location>
        <begin position="12"/>
        <end position="142"/>
    </location>
</feature>
<protein>
    <submittedName>
        <fullName evidence="8">Transporter</fullName>
    </submittedName>
</protein>
<dbReference type="RefSeq" id="WP_057862509.1">
    <property type="nucleotide sequence ID" value="NZ_LLYB01000125.1"/>
</dbReference>
<organism evidence="8 9">
    <name type="scientific">Bradyrhizobium lablabi</name>
    <dbReference type="NCBI Taxonomy" id="722472"/>
    <lineage>
        <taxon>Bacteria</taxon>
        <taxon>Pseudomonadati</taxon>
        <taxon>Pseudomonadota</taxon>
        <taxon>Alphaproteobacteria</taxon>
        <taxon>Hyphomicrobiales</taxon>
        <taxon>Nitrobacteraceae</taxon>
        <taxon>Bradyrhizobium</taxon>
    </lineage>
</organism>
<dbReference type="EMBL" id="LLYB01000125">
    <property type="protein sequence ID" value="KRR16741.1"/>
    <property type="molecule type" value="Genomic_DNA"/>
</dbReference>
<keyword evidence="4 6" id="KW-1133">Transmembrane helix</keyword>
<reference evidence="8 9" key="1">
    <citation type="submission" date="2014-03" db="EMBL/GenBank/DDBJ databases">
        <title>Bradyrhizobium valentinum sp. nov., isolated from effective nodules of Lupinus mariae-josephae, a lupine endemic of basic-lime soils in Eastern Spain.</title>
        <authorList>
            <person name="Duran D."/>
            <person name="Rey L."/>
            <person name="Navarro A."/>
            <person name="Busquets A."/>
            <person name="Imperial J."/>
            <person name="Ruiz-Argueso T."/>
        </authorList>
    </citation>
    <scope>NUCLEOTIDE SEQUENCE [LARGE SCALE GENOMIC DNA]</scope>
    <source>
        <strain evidence="8 9">CCBAU 23086</strain>
    </source>
</reference>
<feature type="transmembrane region" description="Helical" evidence="6">
    <location>
        <begin position="244"/>
        <end position="269"/>
    </location>
</feature>
<feature type="transmembrane region" description="Helical" evidence="6">
    <location>
        <begin position="153"/>
        <end position="175"/>
    </location>
</feature>
<accession>A0A0R3MG54</accession>
<comment type="subcellular location">
    <subcellularLocation>
        <location evidence="1">Cell membrane</location>
        <topology evidence="1">Multi-pass membrane protein</topology>
    </subcellularLocation>
</comment>
<keyword evidence="2" id="KW-1003">Cell membrane</keyword>
<dbReference type="InterPro" id="IPR037185">
    <property type="entry name" value="EmrE-like"/>
</dbReference>
<evidence type="ECO:0000256" key="4">
    <source>
        <dbReference type="ARBA" id="ARBA00022989"/>
    </source>
</evidence>
<dbReference type="AlphaFoldDB" id="A0A0R3MG54"/>
<dbReference type="OrthoDB" id="7850605at2"/>
<dbReference type="GO" id="GO:0005886">
    <property type="term" value="C:plasma membrane"/>
    <property type="evidence" value="ECO:0007669"/>
    <property type="project" value="UniProtKB-SubCell"/>
</dbReference>
<dbReference type="Proteomes" id="UP000051660">
    <property type="component" value="Unassembled WGS sequence"/>
</dbReference>
<evidence type="ECO:0000259" key="7">
    <source>
        <dbReference type="Pfam" id="PF00892"/>
    </source>
</evidence>
<dbReference type="InterPro" id="IPR050638">
    <property type="entry name" value="AA-Vitamin_Transporters"/>
</dbReference>
<feature type="transmembrane region" description="Helical" evidence="6">
    <location>
        <begin position="128"/>
        <end position="147"/>
    </location>
</feature>
<evidence type="ECO:0000256" key="2">
    <source>
        <dbReference type="ARBA" id="ARBA00022475"/>
    </source>
</evidence>
<keyword evidence="5 6" id="KW-0472">Membrane</keyword>
<feature type="transmembrane region" description="Helical" evidence="6">
    <location>
        <begin position="275"/>
        <end position="297"/>
    </location>
</feature>
<dbReference type="PANTHER" id="PTHR32322">
    <property type="entry name" value="INNER MEMBRANE TRANSPORTER"/>
    <property type="match status" value="1"/>
</dbReference>
<gene>
    <name evidence="8" type="ORF">CQ14_14175</name>
</gene>
<evidence type="ECO:0000256" key="3">
    <source>
        <dbReference type="ARBA" id="ARBA00022692"/>
    </source>
</evidence>
<dbReference type="Pfam" id="PF00892">
    <property type="entry name" value="EamA"/>
    <property type="match status" value="2"/>
</dbReference>
<feature type="transmembrane region" description="Helical" evidence="6">
    <location>
        <begin position="187"/>
        <end position="206"/>
    </location>
</feature>
<evidence type="ECO:0000256" key="6">
    <source>
        <dbReference type="SAM" id="Phobius"/>
    </source>
</evidence>
<sequence>MASGLSTRNAAVLLGGVVLAWGTNWPVTKLIVHDVPPLWATAIRCMIAAATLAPMLWAQGMFIVPKRGDLPVVFCTSILHLVAFSALVAAGLQFVPAGRAIVLGYTTPIWVAIGAAMLLSEEITRRRALGIVFGLAGLAIIFNPQTLDWSDRQALFGSGLILLAAFCWAGNIVYVRAHRWISTPFQLVFWQVLLAAALLSLIAWLAEGPPHIAWTGRLAALMLYSGIVCTAFANWAMTMVNRSLPAVTTSLCLLATPLLGIVSATAILHEPLEPSLFLAMALIIGGIALGTVAGGSLREKTV</sequence>
<dbReference type="PANTHER" id="PTHR32322:SF18">
    <property type="entry name" value="S-ADENOSYLMETHIONINE_S-ADENOSYLHOMOCYSTEINE TRANSPORTER"/>
    <property type="match status" value="1"/>
</dbReference>
<proteinExistence type="predicted"/>
<dbReference type="InterPro" id="IPR000620">
    <property type="entry name" value="EamA_dom"/>
</dbReference>
<evidence type="ECO:0000256" key="5">
    <source>
        <dbReference type="ARBA" id="ARBA00023136"/>
    </source>
</evidence>
<evidence type="ECO:0000313" key="8">
    <source>
        <dbReference type="EMBL" id="KRR16741.1"/>
    </source>
</evidence>
<feature type="transmembrane region" description="Helical" evidence="6">
    <location>
        <begin position="38"/>
        <end position="58"/>
    </location>
</feature>
<name>A0A0R3MG54_9BRAD</name>
<keyword evidence="3 6" id="KW-0812">Transmembrane</keyword>
<feature type="domain" description="EamA" evidence="7">
    <location>
        <begin position="156"/>
        <end position="289"/>
    </location>
</feature>
<feature type="transmembrane region" description="Helical" evidence="6">
    <location>
        <begin position="70"/>
        <end position="94"/>
    </location>
</feature>
<evidence type="ECO:0000313" key="9">
    <source>
        <dbReference type="Proteomes" id="UP000051660"/>
    </source>
</evidence>
<evidence type="ECO:0000256" key="1">
    <source>
        <dbReference type="ARBA" id="ARBA00004651"/>
    </source>
</evidence>
<comment type="caution">
    <text evidence="8">The sequence shown here is derived from an EMBL/GenBank/DDBJ whole genome shotgun (WGS) entry which is preliminary data.</text>
</comment>
<dbReference type="SUPFAM" id="SSF103481">
    <property type="entry name" value="Multidrug resistance efflux transporter EmrE"/>
    <property type="match status" value="2"/>
</dbReference>